<dbReference type="InterPro" id="IPR000917">
    <property type="entry name" value="Sulfatase_N"/>
</dbReference>
<dbReference type="RefSeq" id="WP_341833921.1">
    <property type="nucleotide sequence ID" value="NZ_CP149822.1"/>
</dbReference>
<reference evidence="8" key="1">
    <citation type="submission" date="2024-03" db="EMBL/GenBank/DDBJ databases">
        <title>Chitinophaga horti sp. nov., isolated from garden soil.</title>
        <authorList>
            <person name="Lee D.S."/>
            <person name="Han D.M."/>
            <person name="Baek J.H."/>
            <person name="Choi D.G."/>
            <person name="Jeon J.H."/>
            <person name="Jeon C.O."/>
        </authorList>
    </citation>
    <scope>NUCLEOTIDE SEQUENCE [LARGE SCALE GENOMIC DNA]</scope>
    <source>
        <strain evidence="8">GPA1</strain>
    </source>
</reference>
<keyword evidence="8" id="KW-1185">Reference proteome</keyword>
<protein>
    <submittedName>
        <fullName evidence="7">Arylsulfatase</fullName>
    </submittedName>
</protein>
<sequence>MKKHLLTAGLLLIATFSMAQQRKPNIVFILADDLGYGDLGAYGQQKIKTPHIDKMARNGMRFTSFYAGTSVCAPSRSSLITGQHTGHTYVRGNKEIQPEGQEPLADTVQSMATLLQQAGYVTGAFGKWGLGMVGTSGAPDKKGFDRFFGYNCQRQSHRYYPTHLWDNNQKVILEGNDLSHKVHYAPELIQQKALAFIEENQDRPFFLFIPVVLPHAELQGPEDEWFKMYDGKFPETPHKGNDYGPGALVPGYASIDKPHATYAGMVSRMDAYVGQVVARLTELKLIDNTIIIFTSDNGAHFEGGADHKFFNSNGGLRGLKRDLYEGGIKTPFIVQWNGKVKAGSTSNHLGAFWDVLPTFVEITGAPAPRYTDGISFLPVLKGKGRQRQHHYLYWEFHESGGRQAVRMGKWKGVRYQVKKDPGSTVELYDLDKDPAEQHNIAAAHPEIAKMMSEKMAEAHVESPIFPCWKRKNNQTLLETTAAAWGALPGAPFFYP</sequence>
<evidence type="ECO:0000256" key="5">
    <source>
        <dbReference type="SAM" id="SignalP"/>
    </source>
</evidence>
<dbReference type="EMBL" id="CP149822">
    <property type="protein sequence ID" value="WZN38911.1"/>
    <property type="molecule type" value="Genomic_DNA"/>
</dbReference>
<gene>
    <name evidence="7" type="ORF">WJU16_12960</name>
</gene>
<comment type="similarity">
    <text evidence="1">Belongs to the sulfatase family.</text>
</comment>
<evidence type="ECO:0000256" key="2">
    <source>
        <dbReference type="ARBA" id="ARBA00022723"/>
    </source>
</evidence>
<evidence type="ECO:0000256" key="3">
    <source>
        <dbReference type="ARBA" id="ARBA00022801"/>
    </source>
</evidence>
<dbReference type="PROSITE" id="PS00523">
    <property type="entry name" value="SULFATASE_1"/>
    <property type="match status" value="1"/>
</dbReference>
<keyword evidence="4" id="KW-0106">Calcium</keyword>
<evidence type="ECO:0000256" key="1">
    <source>
        <dbReference type="ARBA" id="ARBA00008779"/>
    </source>
</evidence>
<dbReference type="Pfam" id="PF00884">
    <property type="entry name" value="Sulfatase"/>
    <property type="match status" value="1"/>
</dbReference>
<keyword evidence="3" id="KW-0378">Hydrolase</keyword>
<proteinExistence type="inferred from homology"/>
<evidence type="ECO:0000313" key="8">
    <source>
        <dbReference type="Proteomes" id="UP001485459"/>
    </source>
</evidence>
<dbReference type="PANTHER" id="PTHR42693">
    <property type="entry name" value="ARYLSULFATASE FAMILY MEMBER"/>
    <property type="match status" value="1"/>
</dbReference>
<accession>A0ABZ2YGB3</accession>
<organism evidence="7 8">
    <name type="scientific">Chitinophaga pollutisoli</name>
    <dbReference type="NCBI Taxonomy" id="3133966"/>
    <lineage>
        <taxon>Bacteria</taxon>
        <taxon>Pseudomonadati</taxon>
        <taxon>Bacteroidota</taxon>
        <taxon>Chitinophagia</taxon>
        <taxon>Chitinophagales</taxon>
        <taxon>Chitinophagaceae</taxon>
        <taxon>Chitinophaga</taxon>
    </lineage>
</organism>
<dbReference type="PANTHER" id="PTHR42693:SF53">
    <property type="entry name" value="ENDO-4-O-SULFATASE"/>
    <property type="match status" value="1"/>
</dbReference>
<evidence type="ECO:0000259" key="6">
    <source>
        <dbReference type="Pfam" id="PF00884"/>
    </source>
</evidence>
<dbReference type="SUPFAM" id="SSF53649">
    <property type="entry name" value="Alkaline phosphatase-like"/>
    <property type="match status" value="1"/>
</dbReference>
<keyword evidence="5" id="KW-0732">Signal</keyword>
<evidence type="ECO:0000313" key="7">
    <source>
        <dbReference type="EMBL" id="WZN38911.1"/>
    </source>
</evidence>
<dbReference type="InterPro" id="IPR017850">
    <property type="entry name" value="Alkaline_phosphatase_core_sf"/>
</dbReference>
<dbReference type="CDD" id="cd16145">
    <property type="entry name" value="ARS_like"/>
    <property type="match status" value="1"/>
</dbReference>
<dbReference type="InterPro" id="IPR050738">
    <property type="entry name" value="Sulfatase"/>
</dbReference>
<dbReference type="Gene3D" id="3.40.720.10">
    <property type="entry name" value="Alkaline Phosphatase, subunit A"/>
    <property type="match status" value="1"/>
</dbReference>
<name>A0ABZ2YGB3_9BACT</name>
<dbReference type="InterPro" id="IPR024607">
    <property type="entry name" value="Sulfatase_CS"/>
</dbReference>
<dbReference type="Proteomes" id="UP001485459">
    <property type="component" value="Chromosome"/>
</dbReference>
<evidence type="ECO:0000256" key="4">
    <source>
        <dbReference type="ARBA" id="ARBA00022837"/>
    </source>
</evidence>
<feature type="chain" id="PRO_5045545930" evidence="5">
    <location>
        <begin position="20"/>
        <end position="495"/>
    </location>
</feature>
<feature type="domain" description="Sulfatase N-terminal" evidence="6">
    <location>
        <begin position="24"/>
        <end position="364"/>
    </location>
</feature>
<dbReference type="Gene3D" id="3.30.1120.10">
    <property type="match status" value="1"/>
</dbReference>
<feature type="signal peptide" evidence="5">
    <location>
        <begin position="1"/>
        <end position="19"/>
    </location>
</feature>
<keyword evidence="2" id="KW-0479">Metal-binding</keyword>